<dbReference type="Proteomes" id="UP000185628">
    <property type="component" value="Unassembled WGS sequence"/>
</dbReference>
<comment type="caution">
    <text evidence="3">The sequence shown here is derived from an EMBL/GenBank/DDBJ whole genome shotgun (WGS) entry which is preliminary data.</text>
</comment>
<evidence type="ECO:0000256" key="1">
    <source>
        <dbReference type="SAM" id="MobiDB-lite"/>
    </source>
</evidence>
<feature type="compositionally biased region" description="Basic and acidic residues" evidence="1">
    <location>
        <begin position="351"/>
        <end position="365"/>
    </location>
</feature>
<feature type="compositionally biased region" description="Acidic residues" evidence="1">
    <location>
        <begin position="336"/>
        <end position="350"/>
    </location>
</feature>
<proteinExistence type="predicted"/>
<feature type="transmembrane region" description="Helical" evidence="2">
    <location>
        <begin position="159"/>
        <end position="181"/>
    </location>
</feature>
<evidence type="ECO:0000256" key="2">
    <source>
        <dbReference type="SAM" id="Phobius"/>
    </source>
</evidence>
<dbReference type="AlphaFoldDB" id="A0A1Q5Q0T5"/>
<dbReference type="EMBL" id="MQVR01000068">
    <property type="protein sequence ID" value="OKL53335.1"/>
    <property type="molecule type" value="Genomic_DNA"/>
</dbReference>
<evidence type="ECO:0000313" key="4">
    <source>
        <dbReference type="Proteomes" id="UP000185628"/>
    </source>
</evidence>
<keyword evidence="4" id="KW-1185">Reference proteome</keyword>
<gene>
    <name evidence="3" type="ORF">BSZ39_10030</name>
</gene>
<keyword evidence="2" id="KW-0472">Membrane</keyword>
<keyword evidence="2" id="KW-1133">Transmembrane helix</keyword>
<feature type="region of interest" description="Disordered" evidence="1">
    <location>
        <begin position="304"/>
        <end position="365"/>
    </location>
</feature>
<evidence type="ECO:0000313" key="3">
    <source>
        <dbReference type="EMBL" id="OKL53335.1"/>
    </source>
</evidence>
<protein>
    <submittedName>
        <fullName evidence="3">Uncharacterized protein</fullName>
    </submittedName>
</protein>
<reference evidence="4" key="1">
    <citation type="submission" date="2016-12" db="EMBL/GenBank/DDBJ databases">
        <authorList>
            <person name="Meng X."/>
        </authorList>
    </citation>
    <scope>NUCLEOTIDE SEQUENCE [LARGE SCALE GENOMIC DNA]</scope>
    <source>
        <strain evidence="4">DSM 19116</strain>
    </source>
</reference>
<accession>A0A1Q5Q0T5</accession>
<sequence length="365" mass="38814">MLAIVAGILAGTVLRESDTVSVMAPAGSETAVIAGPGVISQVNDEVKITAKADGAPVFLALAPMSDIEAFVEGSAYRKIEGLLDWENLKVTPVAATDAEVTLPNPAGADLFLDKRSGEGEVSWAVTDPDHQLGFIAMSDGEKPAPALTLTWSKDSKAPAMWPLIISGIVLLALAAIAALWARSANRPRSVASGKGNTEVIYVPALSAEEAEGLTRREIRDREREREREALAEARRSGLRNVSVVTSHEIPVIDEPLLEQDIERLTGSGMAAGSMIVPAAPTAEQIRAEGADDAFDEANKWAPKNAASISPADDLWPETDTSEAESDAESKGMPVVAEDDALWPETSEEDWRDQWDFPAPKKGDDA</sequence>
<organism evidence="3 4">
    <name type="scientific">Bowdeniella nasicola</name>
    <dbReference type="NCBI Taxonomy" id="208480"/>
    <lineage>
        <taxon>Bacteria</taxon>
        <taxon>Bacillati</taxon>
        <taxon>Actinomycetota</taxon>
        <taxon>Actinomycetes</taxon>
        <taxon>Actinomycetales</taxon>
        <taxon>Actinomycetaceae</taxon>
        <taxon>Bowdeniella</taxon>
    </lineage>
</organism>
<name>A0A1Q5Q0T5_9ACTO</name>
<keyword evidence="2" id="KW-0812">Transmembrane</keyword>
<feature type="compositionally biased region" description="Acidic residues" evidence="1">
    <location>
        <begin position="314"/>
        <end position="326"/>
    </location>
</feature>